<protein>
    <submittedName>
        <fullName evidence="2">Uncharacterized protein</fullName>
    </submittedName>
</protein>
<reference evidence="2" key="1">
    <citation type="submission" date="2023-01" db="EMBL/GenBank/DDBJ databases">
        <title>Exophiala dermititidis isolated from Cystic Fibrosis Patient.</title>
        <authorList>
            <person name="Kurbessoian T."/>
            <person name="Crocker A."/>
            <person name="Murante D."/>
            <person name="Hogan D.A."/>
            <person name="Stajich J.E."/>
        </authorList>
    </citation>
    <scope>NUCLEOTIDE SEQUENCE</scope>
    <source>
        <strain evidence="2">Ex8</strain>
    </source>
</reference>
<comment type="caution">
    <text evidence="2">The sequence shown here is derived from an EMBL/GenBank/DDBJ whole genome shotgun (WGS) entry which is preliminary data.</text>
</comment>
<proteinExistence type="predicted"/>
<evidence type="ECO:0000313" key="2">
    <source>
        <dbReference type="EMBL" id="KAJ8991656.1"/>
    </source>
</evidence>
<name>A0AAN6EU21_EXODE</name>
<feature type="signal peptide" evidence="1">
    <location>
        <begin position="1"/>
        <end position="18"/>
    </location>
</feature>
<dbReference type="InterPro" id="IPR036396">
    <property type="entry name" value="Cyt_P450_sf"/>
</dbReference>
<dbReference type="GO" id="GO:0004497">
    <property type="term" value="F:monooxygenase activity"/>
    <property type="evidence" value="ECO:0007669"/>
    <property type="project" value="InterPro"/>
</dbReference>
<dbReference type="PANTHER" id="PTHR47582">
    <property type="entry name" value="P450, PUTATIVE (EUROFUNG)-RELATED"/>
    <property type="match status" value="1"/>
</dbReference>
<dbReference type="EMBL" id="JAJGCB010000007">
    <property type="protein sequence ID" value="KAJ8991656.1"/>
    <property type="molecule type" value="Genomic_DNA"/>
</dbReference>
<dbReference type="InterPro" id="IPR053007">
    <property type="entry name" value="CYP450_monoxygenase_sec-met"/>
</dbReference>
<dbReference type="GO" id="GO:0016705">
    <property type="term" value="F:oxidoreductase activity, acting on paired donors, with incorporation or reduction of molecular oxygen"/>
    <property type="evidence" value="ECO:0007669"/>
    <property type="project" value="InterPro"/>
</dbReference>
<sequence>MFYYHVLTAFFIYALLQGGEWLLGQRVNSFQAVSEVQTSPNDGKTEKQSCAVENNDRTRLWPRYQSPLAIAWRQKHFAGVLLRCHNIGNRGASKLVTMRRRLFNSHGFREEDILRFKAEISTPILYNISAALFWLSRKTSGRHDLSKGMRCEAVETIEGKEDDNGKPVYRFDISHLEKCPLLLGTCHEVLRQFTDGTSARRAIEDIMLNKRFLVKDNTLMLVPFRE</sequence>
<feature type="chain" id="PRO_5042835147" evidence="1">
    <location>
        <begin position="19"/>
        <end position="226"/>
    </location>
</feature>
<evidence type="ECO:0000313" key="3">
    <source>
        <dbReference type="Proteomes" id="UP001161757"/>
    </source>
</evidence>
<dbReference type="PANTHER" id="PTHR47582:SF1">
    <property type="entry name" value="P450, PUTATIVE (EUROFUNG)-RELATED"/>
    <property type="match status" value="1"/>
</dbReference>
<organism evidence="2 3">
    <name type="scientific">Exophiala dermatitidis</name>
    <name type="common">Black yeast-like fungus</name>
    <name type="synonym">Wangiella dermatitidis</name>
    <dbReference type="NCBI Taxonomy" id="5970"/>
    <lineage>
        <taxon>Eukaryota</taxon>
        <taxon>Fungi</taxon>
        <taxon>Dikarya</taxon>
        <taxon>Ascomycota</taxon>
        <taxon>Pezizomycotina</taxon>
        <taxon>Eurotiomycetes</taxon>
        <taxon>Chaetothyriomycetidae</taxon>
        <taxon>Chaetothyriales</taxon>
        <taxon>Herpotrichiellaceae</taxon>
        <taxon>Exophiala</taxon>
    </lineage>
</organism>
<gene>
    <name evidence="2" type="ORF">HRR80_004279</name>
</gene>
<dbReference type="GO" id="GO:0005506">
    <property type="term" value="F:iron ion binding"/>
    <property type="evidence" value="ECO:0007669"/>
    <property type="project" value="InterPro"/>
</dbReference>
<dbReference type="Gene3D" id="1.10.630.10">
    <property type="entry name" value="Cytochrome P450"/>
    <property type="match status" value="1"/>
</dbReference>
<accession>A0AAN6EU21</accession>
<keyword evidence="1" id="KW-0732">Signal</keyword>
<evidence type="ECO:0000256" key="1">
    <source>
        <dbReference type="SAM" id="SignalP"/>
    </source>
</evidence>
<dbReference type="AlphaFoldDB" id="A0AAN6EU21"/>
<dbReference type="GO" id="GO:0020037">
    <property type="term" value="F:heme binding"/>
    <property type="evidence" value="ECO:0007669"/>
    <property type="project" value="InterPro"/>
</dbReference>
<dbReference type="Proteomes" id="UP001161757">
    <property type="component" value="Unassembled WGS sequence"/>
</dbReference>